<feature type="transmembrane region" description="Helical" evidence="2">
    <location>
        <begin position="20"/>
        <end position="38"/>
    </location>
</feature>
<dbReference type="EMBL" id="JAGFNP010000007">
    <property type="protein sequence ID" value="MBO3734054.1"/>
    <property type="molecule type" value="Genomic_DNA"/>
</dbReference>
<evidence type="ECO:0000313" key="4">
    <source>
        <dbReference type="Proteomes" id="UP000681341"/>
    </source>
</evidence>
<protein>
    <submittedName>
        <fullName evidence="3">SLATT domain-containing protein</fullName>
    </submittedName>
</protein>
<accession>A0ABS3U5K4</accession>
<feature type="region of interest" description="Disordered" evidence="1">
    <location>
        <begin position="229"/>
        <end position="250"/>
    </location>
</feature>
<dbReference type="RefSeq" id="WP_208497077.1">
    <property type="nucleotide sequence ID" value="NZ_JAGFNP010000007.1"/>
</dbReference>
<feature type="transmembrane region" description="Helical" evidence="2">
    <location>
        <begin position="133"/>
        <end position="153"/>
    </location>
</feature>
<organism evidence="3 4">
    <name type="scientific">Glycomyces niveus</name>
    <dbReference type="NCBI Taxonomy" id="2820287"/>
    <lineage>
        <taxon>Bacteria</taxon>
        <taxon>Bacillati</taxon>
        <taxon>Actinomycetota</taxon>
        <taxon>Actinomycetes</taxon>
        <taxon>Glycomycetales</taxon>
        <taxon>Glycomycetaceae</taxon>
        <taxon>Glycomyces</taxon>
    </lineage>
</organism>
<comment type="caution">
    <text evidence="3">The sequence shown here is derived from an EMBL/GenBank/DDBJ whole genome shotgun (WGS) entry which is preliminary data.</text>
</comment>
<dbReference type="NCBIfam" id="NF033634">
    <property type="entry name" value="SLATT_1"/>
    <property type="match status" value="1"/>
</dbReference>
<dbReference type="Proteomes" id="UP000681341">
    <property type="component" value="Unassembled WGS sequence"/>
</dbReference>
<keyword evidence="2" id="KW-0812">Transmembrane</keyword>
<keyword evidence="2" id="KW-0472">Membrane</keyword>
<name>A0ABS3U5K4_9ACTN</name>
<reference evidence="3 4" key="1">
    <citation type="submission" date="2021-03" db="EMBL/GenBank/DDBJ databases">
        <title>Glycomyces sp. nov., a novel actinomycete isolated from soil.</title>
        <authorList>
            <person name="Yang X."/>
            <person name="Xu X."/>
        </authorList>
    </citation>
    <scope>NUCLEOTIDE SEQUENCE [LARGE SCALE GENOMIC DNA]</scope>
    <source>
        <strain evidence="3 4">NEAU-S30</strain>
    </source>
</reference>
<keyword evidence="4" id="KW-1185">Reference proteome</keyword>
<evidence type="ECO:0000256" key="1">
    <source>
        <dbReference type="SAM" id="MobiDB-lite"/>
    </source>
</evidence>
<evidence type="ECO:0000256" key="2">
    <source>
        <dbReference type="SAM" id="Phobius"/>
    </source>
</evidence>
<gene>
    <name evidence="3" type="ORF">J5V16_14595</name>
</gene>
<sequence length="250" mass="28525">MIILLYSMWWVPAINETVKVAVTIPIIPVVLGFSIASFRLKRSPGGPVVYPNGRDNRDDWRVFFDALLGNRNRTSEGDLELQVSEIREERKQQLADASIDISIRRTAYKEDAYSDIDELRTESKRYRSINNTLQGVVIIGSLAATGTAGIAAQFPIVRWALLGMTFLVGISSGFMGYFKYKERSFYLQQTADAIEQEWEAAEVGVGRYKRLTTEAERLEEFVEEVHRLKSEQKKRQQNLEQPPELRNSGE</sequence>
<feature type="transmembrane region" description="Helical" evidence="2">
    <location>
        <begin position="159"/>
        <end position="178"/>
    </location>
</feature>
<keyword evidence="2" id="KW-1133">Transmembrane helix</keyword>
<proteinExistence type="predicted"/>
<evidence type="ECO:0000313" key="3">
    <source>
        <dbReference type="EMBL" id="MBO3734054.1"/>
    </source>
</evidence>